<protein>
    <submittedName>
        <fullName evidence="4">Chorismate mutase</fullName>
    </submittedName>
</protein>
<feature type="domain" description="Chorismate mutase" evidence="3">
    <location>
        <begin position="1"/>
        <end position="81"/>
    </location>
</feature>
<dbReference type="Gene3D" id="1.20.59.10">
    <property type="entry name" value="Chorismate mutase"/>
    <property type="match status" value="1"/>
</dbReference>
<gene>
    <name evidence="4" type="ORF">UT64_C0077G0005</name>
</gene>
<dbReference type="EMBL" id="LBXO01000077">
    <property type="protein sequence ID" value="KKR31005.1"/>
    <property type="molecule type" value="Genomic_DNA"/>
</dbReference>
<dbReference type="PANTHER" id="PTHR38041:SF1">
    <property type="entry name" value="CHORISMATE MUTASE"/>
    <property type="match status" value="1"/>
</dbReference>
<evidence type="ECO:0000259" key="3">
    <source>
        <dbReference type="PROSITE" id="PS51168"/>
    </source>
</evidence>
<feature type="coiled-coil region" evidence="2">
    <location>
        <begin position="2"/>
        <end position="61"/>
    </location>
</feature>
<dbReference type="GO" id="GO:0046417">
    <property type="term" value="P:chorismate metabolic process"/>
    <property type="evidence" value="ECO:0007669"/>
    <property type="project" value="InterPro"/>
</dbReference>
<evidence type="ECO:0000313" key="5">
    <source>
        <dbReference type="Proteomes" id="UP000034137"/>
    </source>
</evidence>
<dbReference type="Pfam" id="PF01817">
    <property type="entry name" value="CM_2"/>
    <property type="match status" value="1"/>
</dbReference>
<evidence type="ECO:0000256" key="2">
    <source>
        <dbReference type="SAM" id="Coils"/>
    </source>
</evidence>
<comment type="caution">
    <text evidence="4">The sequence shown here is derived from an EMBL/GenBank/DDBJ whole genome shotgun (WGS) entry which is preliminary data.</text>
</comment>
<dbReference type="InterPro" id="IPR051331">
    <property type="entry name" value="Chorismate_mutase-related"/>
</dbReference>
<dbReference type="SMART" id="SM00830">
    <property type="entry name" value="CM_2"/>
    <property type="match status" value="1"/>
</dbReference>
<name>A0A0G0S8D6_9BACT</name>
<dbReference type="InterPro" id="IPR036263">
    <property type="entry name" value="Chorismate_II_sf"/>
</dbReference>
<keyword evidence="1" id="KW-0413">Isomerase</keyword>
<dbReference type="AlphaFoldDB" id="A0A0G0S8D6"/>
<dbReference type="Proteomes" id="UP000034137">
    <property type="component" value="Unassembled WGS sequence"/>
</dbReference>
<dbReference type="PROSITE" id="PS51168">
    <property type="entry name" value="CHORISMATE_MUT_2"/>
    <property type="match status" value="1"/>
</dbReference>
<sequence length="81" mass="9890">MLDKYRKQINKIDSQILKLFEQRFAVVEKVGEFKKKNNLPIKNLKREKELIEEMIKSSKLNPDFIRKLYKLIFNNSYRVEK</sequence>
<organism evidence="4 5">
    <name type="scientific">Candidatus Falkowbacteria bacterium GW2011_GWF2_39_8</name>
    <dbReference type="NCBI Taxonomy" id="1618642"/>
    <lineage>
        <taxon>Bacteria</taxon>
        <taxon>Candidatus Falkowiibacteriota</taxon>
    </lineage>
</organism>
<evidence type="ECO:0000256" key="1">
    <source>
        <dbReference type="ARBA" id="ARBA00023235"/>
    </source>
</evidence>
<dbReference type="SUPFAM" id="SSF48600">
    <property type="entry name" value="Chorismate mutase II"/>
    <property type="match status" value="1"/>
</dbReference>
<evidence type="ECO:0000313" key="4">
    <source>
        <dbReference type="EMBL" id="KKR31005.1"/>
    </source>
</evidence>
<dbReference type="GO" id="GO:0009697">
    <property type="term" value="P:salicylic acid biosynthetic process"/>
    <property type="evidence" value="ECO:0007669"/>
    <property type="project" value="TreeGrafter"/>
</dbReference>
<keyword evidence="2" id="KW-0175">Coiled coil</keyword>
<dbReference type="InterPro" id="IPR036979">
    <property type="entry name" value="CM_dom_sf"/>
</dbReference>
<proteinExistence type="predicted"/>
<dbReference type="InterPro" id="IPR002701">
    <property type="entry name" value="CM_II_prokaryot"/>
</dbReference>
<dbReference type="PANTHER" id="PTHR38041">
    <property type="entry name" value="CHORISMATE MUTASE"/>
    <property type="match status" value="1"/>
</dbReference>
<reference evidence="4 5" key="1">
    <citation type="journal article" date="2015" name="Nature">
        <title>rRNA introns, odd ribosomes, and small enigmatic genomes across a large radiation of phyla.</title>
        <authorList>
            <person name="Brown C.T."/>
            <person name="Hug L.A."/>
            <person name="Thomas B.C."/>
            <person name="Sharon I."/>
            <person name="Castelle C.J."/>
            <person name="Singh A."/>
            <person name="Wilkins M.J."/>
            <person name="Williams K.H."/>
            <person name="Banfield J.F."/>
        </authorList>
    </citation>
    <scope>NUCLEOTIDE SEQUENCE [LARGE SCALE GENOMIC DNA]</scope>
</reference>
<dbReference type="GO" id="GO:0004106">
    <property type="term" value="F:chorismate mutase activity"/>
    <property type="evidence" value="ECO:0007669"/>
    <property type="project" value="InterPro"/>
</dbReference>
<accession>A0A0G0S8D6</accession>